<keyword evidence="3" id="KW-0472">Membrane</keyword>
<dbReference type="InterPro" id="IPR011333">
    <property type="entry name" value="SKP1/BTB/POZ_sf"/>
</dbReference>
<dbReference type="SUPFAM" id="SSF51695">
    <property type="entry name" value="PLC-like phosphodiesterases"/>
    <property type="match status" value="1"/>
</dbReference>
<evidence type="ECO:0000256" key="1">
    <source>
        <dbReference type="ARBA" id="ARBA00004906"/>
    </source>
</evidence>
<dbReference type="EMBL" id="RWGY01000005">
    <property type="protein sequence ID" value="TVU43838.1"/>
    <property type="molecule type" value="Genomic_DNA"/>
</dbReference>
<dbReference type="GO" id="GO:0008081">
    <property type="term" value="F:phosphoric diester hydrolase activity"/>
    <property type="evidence" value="ECO:0007669"/>
    <property type="project" value="InterPro"/>
</dbReference>
<evidence type="ECO:0000313" key="6">
    <source>
        <dbReference type="Proteomes" id="UP000324897"/>
    </source>
</evidence>
<evidence type="ECO:0000256" key="3">
    <source>
        <dbReference type="SAM" id="Phobius"/>
    </source>
</evidence>
<keyword evidence="6" id="KW-1185">Reference proteome</keyword>
<comment type="caution">
    <text evidence="5">The sequence shown here is derived from an EMBL/GenBank/DDBJ whole genome shotgun (WGS) entry which is preliminary data.</text>
</comment>
<dbReference type="Proteomes" id="UP000324897">
    <property type="component" value="Unassembled WGS sequence"/>
</dbReference>
<dbReference type="GO" id="GO:0006629">
    <property type="term" value="P:lipid metabolic process"/>
    <property type="evidence" value="ECO:0007669"/>
    <property type="project" value="InterPro"/>
</dbReference>
<dbReference type="SUPFAM" id="SSF54695">
    <property type="entry name" value="POZ domain"/>
    <property type="match status" value="1"/>
</dbReference>
<keyword evidence="3" id="KW-1133">Transmembrane helix</keyword>
<dbReference type="PANTHER" id="PTHR46672:SF1">
    <property type="entry name" value="OS08G0103600 PROTEIN"/>
    <property type="match status" value="1"/>
</dbReference>
<dbReference type="InterPro" id="IPR017946">
    <property type="entry name" value="PLC-like_Pdiesterase_TIM-brl"/>
</dbReference>
<dbReference type="Pfam" id="PF00651">
    <property type="entry name" value="BTB"/>
    <property type="match status" value="1"/>
</dbReference>
<feature type="region of interest" description="Disordered" evidence="2">
    <location>
        <begin position="889"/>
        <end position="908"/>
    </location>
</feature>
<dbReference type="PANTHER" id="PTHR46672">
    <property type="entry name" value="OS08G0495500 PROTEIN-RELATED"/>
    <property type="match status" value="1"/>
</dbReference>
<feature type="domain" description="BTB" evidence="4">
    <location>
        <begin position="172"/>
        <end position="231"/>
    </location>
</feature>
<dbReference type="CDD" id="cd08588">
    <property type="entry name" value="PI-PLCc_At5g67130_like"/>
    <property type="match status" value="1"/>
</dbReference>
<reference evidence="5 6" key="1">
    <citation type="journal article" date="2019" name="Sci. Rep.">
        <title>A high-quality genome of Eragrostis curvula grass provides insights into Poaceae evolution and supports new strategies to enhance forage quality.</title>
        <authorList>
            <person name="Carballo J."/>
            <person name="Santos B.A.C.M."/>
            <person name="Zappacosta D."/>
            <person name="Garbus I."/>
            <person name="Selva J.P."/>
            <person name="Gallo C.A."/>
            <person name="Diaz A."/>
            <person name="Albertini E."/>
            <person name="Caccamo M."/>
            <person name="Echenique V."/>
        </authorList>
    </citation>
    <scope>NUCLEOTIDE SEQUENCE [LARGE SCALE GENOMIC DNA]</scope>
    <source>
        <strain evidence="6">cv. Victoria</strain>
        <tissue evidence="5">Leaf</tissue>
    </source>
</reference>
<dbReference type="OrthoDB" id="6359816at2759"/>
<dbReference type="Pfam" id="PF26178">
    <property type="entry name" value="PI-PLC_cat"/>
    <property type="match status" value="1"/>
</dbReference>
<dbReference type="SMART" id="SM00225">
    <property type="entry name" value="BTB"/>
    <property type="match status" value="1"/>
</dbReference>
<proteinExistence type="predicted"/>
<feature type="transmembrane region" description="Helical" evidence="3">
    <location>
        <begin position="775"/>
        <end position="798"/>
    </location>
</feature>
<name>A0A5J9W6S6_9POAL</name>
<evidence type="ECO:0000259" key="4">
    <source>
        <dbReference type="PROSITE" id="PS50097"/>
    </source>
</evidence>
<dbReference type="PROSITE" id="PS50007">
    <property type="entry name" value="PIPLC_X_DOMAIN"/>
    <property type="match status" value="1"/>
</dbReference>
<keyword evidence="3" id="KW-0812">Transmembrane</keyword>
<dbReference type="InterPro" id="IPR044714">
    <property type="entry name" value="AtSIBP1-like"/>
</dbReference>
<gene>
    <name evidence="5" type="ORF">EJB05_10336</name>
</gene>
<dbReference type="PROSITE" id="PS50097">
    <property type="entry name" value="BTB"/>
    <property type="match status" value="1"/>
</dbReference>
<evidence type="ECO:0000256" key="2">
    <source>
        <dbReference type="SAM" id="MobiDB-lite"/>
    </source>
</evidence>
<evidence type="ECO:0000313" key="5">
    <source>
        <dbReference type="EMBL" id="TVU43838.1"/>
    </source>
</evidence>
<feature type="transmembrane region" description="Helical" evidence="3">
    <location>
        <begin position="719"/>
        <end position="739"/>
    </location>
</feature>
<dbReference type="Gene3D" id="3.20.20.190">
    <property type="entry name" value="Phosphatidylinositol (PI) phosphodiesterase"/>
    <property type="match status" value="1"/>
</dbReference>
<dbReference type="CDD" id="cd18186">
    <property type="entry name" value="BTB_POZ_ZBTB_KLHL-like"/>
    <property type="match status" value="1"/>
</dbReference>
<organism evidence="5 6">
    <name type="scientific">Eragrostis curvula</name>
    <name type="common">weeping love grass</name>
    <dbReference type="NCBI Taxonomy" id="38414"/>
    <lineage>
        <taxon>Eukaryota</taxon>
        <taxon>Viridiplantae</taxon>
        <taxon>Streptophyta</taxon>
        <taxon>Embryophyta</taxon>
        <taxon>Tracheophyta</taxon>
        <taxon>Spermatophyta</taxon>
        <taxon>Magnoliopsida</taxon>
        <taxon>Liliopsida</taxon>
        <taxon>Poales</taxon>
        <taxon>Poaceae</taxon>
        <taxon>PACMAD clade</taxon>
        <taxon>Chloridoideae</taxon>
        <taxon>Eragrostideae</taxon>
        <taxon>Eragrostidinae</taxon>
        <taxon>Eragrostis</taxon>
    </lineage>
</organism>
<dbReference type="Gene3D" id="3.30.710.10">
    <property type="entry name" value="Potassium Channel Kv1.1, Chain A"/>
    <property type="match status" value="1"/>
</dbReference>
<accession>A0A5J9W6S6</accession>
<dbReference type="InterPro" id="IPR000210">
    <property type="entry name" value="BTB/POZ_dom"/>
</dbReference>
<sequence length="954" mass="105503">MSLGGGGGGGGGGLSGPDSRVETISRMAQWRIDTFGPCSYRRSDPFKLGIWNWYLSVEKSRSIYVRLFPEPGRVAKEQPPLARFVLRVSWAGPPRRSCVSPVLEHLLRSSEDFVWPVDAMSHGRFTIDVEFLDLRATESSPSIWPSEGMVQNIASKSTLGCLSRMLAESIHADVTINTTDGVLKAHKAILAACSPVFESMFVHDLKEKESSTININDMCLESCSALLGFIYGTIKHDQFWKHRLSLLAAANKYGITEIKDCCEESLLEDINSSNVLERLHMAWLYQLERLKKGCLTYLFVFGKIYDVRDEMHSFFHHADRELMLEMFQEPPFFFFSSTSSSHQINHPAAERAAFVASMAAGRLLLPAAVAALLIAAAAAAQVGDTCSSDAGCGAGLHCSGCGDGGAKICTRAKPIDPATHGTGLPFNNYSWLTTHNSYALTGAPSATGVTLLSPTNQEDTVTAQLKNGVRGLMLDTYDFNNDVWLCHSFGGNCYNFTAFQPAINVFKEIQTFLEANPSEVITIFLEDYTALGSLPKVFKASGLTKYWFPVAKMPKSGGNWPLLKDMISQNQRLVVFTSKKSKEASEDIAYEWNYVVENQYGNEGMVEGKCPNRQESPAMNSKSQSLVLMNFFTTDPNPNGVCTNNSAPLVSMLKTCHDISGNRWPNYIAVDFYMRSDGGGAPLATDVANGHMVCGCDNIAYCKIILCGGRLIFGPDAKATLLTFSLIAIPAAVFCVFVARHLIHIFPAYNAGILMSRGHHSVWKAIKESPASMAVMAYCFICFWFVGGLTGFHSYLIATNKTTYENIKYKYNNQPNTFDHGCMRNCQEFCCTKMKPSRINLRAIVEEKHEVAPPQIIHRHTHEDDAPQSPRAKVEDDLEMGLDILKTSRRRTDELSDDELEAGSNGVKYRTPYSDTEIPVIRIETSEVRDLHLLAGSAARPQSLEQKQHPDKLC</sequence>
<comment type="pathway">
    <text evidence="1">Protein modification; protein ubiquitination.</text>
</comment>
<dbReference type="Gramene" id="TVU43838">
    <property type="protein sequence ID" value="TVU43838"/>
    <property type="gene ID" value="EJB05_10336"/>
</dbReference>
<dbReference type="AlphaFoldDB" id="A0A5J9W6S6"/>
<protein>
    <recommendedName>
        <fullName evidence="4">BTB domain-containing protein</fullName>
    </recommendedName>
</protein>